<keyword evidence="2" id="KW-0238">DNA-binding</keyword>
<dbReference type="SUPFAM" id="SSF46689">
    <property type="entry name" value="Homeodomain-like"/>
    <property type="match status" value="1"/>
</dbReference>
<dbReference type="InterPro" id="IPR009057">
    <property type="entry name" value="Homeodomain-like_sf"/>
</dbReference>
<dbReference type="PANTHER" id="PTHR47994">
    <property type="entry name" value="F14D16.11-RELATED"/>
    <property type="match status" value="1"/>
</dbReference>
<sequence>MTKPPQKRQKKRPWTPEEDDKLKQFKTEDPNLPWGEIIQRAKLERGVKSCSQRYNNHLKVDFNKEKFSPQEDELIICLRCLDASWASIVKFFPGRSYNDVKNRGYQLKKKHAPISDCVPRDDLEAMTAQFASLITNADPNAISWDDETSDHSIRGDGLEASTSGSDDLIPNNDPNAIRSIPGPTS</sequence>
<feature type="domain" description="Myb-like" evidence="5">
    <location>
        <begin position="6"/>
        <end position="58"/>
    </location>
</feature>
<feature type="region of interest" description="Disordered" evidence="4">
    <location>
        <begin position="1"/>
        <end position="28"/>
    </location>
</feature>
<dbReference type="Gene3D" id="1.10.10.60">
    <property type="entry name" value="Homeodomain-like"/>
    <property type="match status" value="2"/>
</dbReference>
<dbReference type="EMBL" id="JARBHA010000016">
    <property type="protein sequence ID" value="KAJ9678452.1"/>
    <property type="molecule type" value="Genomic_DNA"/>
</dbReference>
<dbReference type="InterPro" id="IPR001005">
    <property type="entry name" value="SANT/Myb"/>
</dbReference>
<keyword evidence="3" id="KW-0539">Nucleus</keyword>
<gene>
    <name evidence="6" type="ORF">PVL29_020594</name>
</gene>
<evidence type="ECO:0000313" key="7">
    <source>
        <dbReference type="Proteomes" id="UP001168098"/>
    </source>
</evidence>
<dbReference type="CDD" id="cd00167">
    <property type="entry name" value="SANT"/>
    <property type="match status" value="2"/>
</dbReference>
<protein>
    <recommendedName>
        <fullName evidence="5">Myb-like domain-containing protein</fullName>
    </recommendedName>
</protein>
<organism evidence="6 7">
    <name type="scientific">Vitis rotundifolia</name>
    <name type="common">Muscadine grape</name>
    <dbReference type="NCBI Taxonomy" id="103349"/>
    <lineage>
        <taxon>Eukaryota</taxon>
        <taxon>Viridiplantae</taxon>
        <taxon>Streptophyta</taxon>
        <taxon>Embryophyta</taxon>
        <taxon>Tracheophyta</taxon>
        <taxon>Spermatophyta</taxon>
        <taxon>Magnoliopsida</taxon>
        <taxon>eudicotyledons</taxon>
        <taxon>Gunneridae</taxon>
        <taxon>Pentapetalae</taxon>
        <taxon>rosids</taxon>
        <taxon>Vitales</taxon>
        <taxon>Vitaceae</taxon>
        <taxon>Viteae</taxon>
        <taxon>Vitis</taxon>
    </lineage>
</organism>
<comment type="subcellular location">
    <subcellularLocation>
        <location evidence="1">Nucleus</location>
    </subcellularLocation>
</comment>
<feature type="compositionally biased region" description="Basic residues" evidence="4">
    <location>
        <begin position="1"/>
        <end position="13"/>
    </location>
</feature>
<evidence type="ECO:0000259" key="5">
    <source>
        <dbReference type="PROSITE" id="PS50090"/>
    </source>
</evidence>
<dbReference type="SMART" id="SM00717">
    <property type="entry name" value="SANT"/>
    <property type="match status" value="2"/>
</dbReference>
<reference evidence="6 7" key="1">
    <citation type="journal article" date="2023" name="BMC Biotechnol.">
        <title>Vitis rotundifolia cv Carlos genome sequencing.</title>
        <authorList>
            <person name="Huff M."/>
            <person name="Hulse-Kemp A."/>
            <person name="Scheffler B."/>
            <person name="Youngblood R."/>
            <person name="Simpson S."/>
            <person name="Babiker E."/>
            <person name="Staton M."/>
        </authorList>
    </citation>
    <scope>NUCLEOTIDE SEQUENCE [LARGE SCALE GENOMIC DNA]</scope>
    <source>
        <tissue evidence="6">Leaf</tissue>
    </source>
</reference>
<feature type="region of interest" description="Disordered" evidence="4">
    <location>
        <begin position="141"/>
        <end position="185"/>
    </location>
</feature>
<evidence type="ECO:0000256" key="2">
    <source>
        <dbReference type="ARBA" id="ARBA00023125"/>
    </source>
</evidence>
<accession>A0AA38YXQ1</accession>
<evidence type="ECO:0000313" key="6">
    <source>
        <dbReference type="EMBL" id="KAJ9678452.1"/>
    </source>
</evidence>
<evidence type="ECO:0000256" key="4">
    <source>
        <dbReference type="SAM" id="MobiDB-lite"/>
    </source>
</evidence>
<evidence type="ECO:0000256" key="1">
    <source>
        <dbReference type="ARBA" id="ARBA00004123"/>
    </source>
</evidence>
<dbReference type="Proteomes" id="UP001168098">
    <property type="component" value="Unassembled WGS sequence"/>
</dbReference>
<name>A0AA38YXQ1_VITRO</name>
<dbReference type="Pfam" id="PF13921">
    <property type="entry name" value="Myb_DNA-bind_6"/>
    <property type="match status" value="1"/>
</dbReference>
<dbReference type="PROSITE" id="PS50090">
    <property type="entry name" value="MYB_LIKE"/>
    <property type="match status" value="1"/>
</dbReference>
<dbReference type="AlphaFoldDB" id="A0AA38YXQ1"/>
<evidence type="ECO:0000256" key="3">
    <source>
        <dbReference type="ARBA" id="ARBA00023242"/>
    </source>
</evidence>
<dbReference type="GO" id="GO:0005634">
    <property type="term" value="C:nucleus"/>
    <property type="evidence" value="ECO:0007669"/>
    <property type="project" value="UniProtKB-SubCell"/>
</dbReference>
<dbReference type="InterPro" id="IPR015495">
    <property type="entry name" value="Myb_TF_plants"/>
</dbReference>
<proteinExistence type="predicted"/>
<keyword evidence="7" id="KW-1185">Reference proteome</keyword>
<comment type="caution">
    <text evidence="6">The sequence shown here is derived from an EMBL/GenBank/DDBJ whole genome shotgun (WGS) entry which is preliminary data.</text>
</comment>
<dbReference type="GO" id="GO:0003677">
    <property type="term" value="F:DNA binding"/>
    <property type="evidence" value="ECO:0007669"/>
    <property type="project" value="UniProtKB-KW"/>
</dbReference>